<dbReference type="InterPro" id="IPR042094">
    <property type="entry name" value="T2SS_GspF_sf"/>
</dbReference>
<keyword evidence="10" id="KW-1185">Reference proteome</keyword>
<comment type="similarity">
    <text evidence="2">Belongs to the GSP F family.</text>
</comment>
<dbReference type="RefSeq" id="WP_267152674.1">
    <property type="nucleotide sequence ID" value="NZ_JAPMLT010000010.1"/>
</dbReference>
<feature type="domain" description="Type II secretion system protein GspF" evidence="8">
    <location>
        <begin position="204"/>
        <end position="325"/>
    </location>
</feature>
<sequence>MVEVRWGRWAGRLARLLDAGVPMLQALDFLAADGPRREADRTRSICQALREGRRFSSVLQTQGAPLMMQTLVEVGESNGDLAGSLFRASDYCEERARWRKERMQAMSYPLLVVALLLVLCLFLFAVVIPRFAALYSGMGLTVGTGTQMLFGAAKAGPFLILLSIPFVVLVAVFARKKPKLAWLQVGHRLPYLRSWLRVDRTHEWAATLGLLLDGGLPLAQALHVQSQLPLQPRNRETCVRVRSRVLTGQPLGEALAEEELDRTLALTVRVAEMTGDLARSLLAAERELAERRRRMMNGLLKLFEPLLLLGAGLLTGLVALLMLWPMMDLLQTI</sequence>
<dbReference type="InterPro" id="IPR018076">
    <property type="entry name" value="T2SS_GspF_dom"/>
</dbReference>
<evidence type="ECO:0000259" key="8">
    <source>
        <dbReference type="Pfam" id="PF00482"/>
    </source>
</evidence>
<feature type="transmembrane region" description="Helical" evidence="7">
    <location>
        <begin position="302"/>
        <end position="324"/>
    </location>
</feature>
<dbReference type="PRINTS" id="PR00812">
    <property type="entry name" value="BCTERIALGSPF"/>
</dbReference>
<dbReference type="PANTHER" id="PTHR30012">
    <property type="entry name" value="GENERAL SECRETION PATHWAY PROTEIN"/>
    <property type="match status" value="1"/>
</dbReference>
<evidence type="ECO:0000256" key="2">
    <source>
        <dbReference type="ARBA" id="ARBA00005745"/>
    </source>
</evidence>
<evidence type="ECO:0000256" key="7">
    <source>
        <dbReference type="SAM" id="Phobius"/>
    </source>
</evidence>
<evidence type="ECO:0000256" key="5">
    <source>
        <dbReference type="ARBA" id="ARBA00022989"/>
    </source>
</evidence>
<accession>A0ABT3X3F5</accession>
<dbReference type="PANTHER" id="PTHR30012:SF0">
    <property type="entry name" value="TYPE II SECRETION SYSTEM PROTEIN F-RELATED"/>
    <property type="match status" value="1"/>
</dbReference>
<reference evidence="9 10" key="1">
    <citation type="submission" date="2022-11" db="EMBL/GenBank/DDBJ databases">
        <title>Study of microbial diversity in lake waters.</title>
        <authorList>
            <person name="Zhang J."/>
        </authorList>
    </citation>
    <scope>NUCLEOTIDE SEQUENCE [LARGE SCALE GENOMIC DNA]</scope>
    <source>
        <strain evidence="9 10">DT12</strain>
    </source>
</reference>
<evidence type="ECO:0000256" key="1">
    <source>
        <dbReference type="ARBA" id="ARBA00004651"/>
    </source>
</evidence>
<name>A0ABT3X3F5_9BACL</name>
<evidence type="ECO:0000256" key="3">
    <source>
        <dbReference type="ARBA" id="ARBA00022475"/>
    </source>
</evidence>
<feature type="transmembrane region" description="Helical" evidence="7">
    <location>
        <begin position="105"/>
        <end position="128"/>
    </location>
</feature>
<comment type="subcellular location">
    <subcellularLocation>
        <location evidence="1">Cell membrane</location>
        <topology evidence="1">Multi-pass membrane protein</topology>
    </subcellularLocation>
</comment>
<gene>
    <name evidence="9" type="ORF">OS242_15860</name>
</gene>
<keyword evidence="6 7" id="KW-0472">Membrane</keyword>
<dbReference type="Proteomes" id="UP001208017">
    <property type="component" value="Unassembled WGS sequence"/>
</dbReference>
<keyword evidence="3" id="KW-1003">Cell membrane</keyword>
<feature type="domain" description="Type II secretion system protein GspF" evidence="8">
    <location>
        <begin position="12"/>
        <end position="129"/>
    </location>
</feature>
<organism evidence="9 10">
    <name type="scientific">Tumebacillus lacus</name>
    <dbReference type="NCBI Taxonomy" id="2995335"/>
    <lineage>
        <taxon>Bacteria</taxon>
        <taxon>Bacillati</taxon>
        <taxon>Bacillota</taxon>
        <taxon>Bacilli</taxon>
        <taxon>Bacillales</taxon>
        <taxon>Alicyclobacillaceae</taxon>
        <taxon>Tumebacillus</taxon>
    </lineage>
</organism>
<evidence type="ECO:0000256" key="6">
    <source>
        <dbReference type="ARBA" id="ARBA00023136"/>
    </source>
</evidence>
<dbReference type="InterPro" id="IPR003004">
    <property type="entry name" value="GspF/PilC"/>
</dbReference>
<proteinExistence type="inferred from homology"/>
<keyword evidence="5 7" id="KW-1133">Transmembrane helix</keyword>
<dbReference type="Pfam" id="PF00482">
    <property type="entry name" value="T2SSF"/>
    <property type="match status" value="2"/>
</dbReference>
<keyword evidence="4 7" id="KW-0812">Transmembrane</keyword>
<comment type="caution">
    <text evidence="9">The sequence shown here is derived from an EMBL/GenBank/DDBJ whole genome shotgun (WGS) entry which is preliminary data.</text>
</comment>
<feature type="transmembrane region" description="Helical" evidence="7">
    <location>
        <begin position="148"/>
        <end position="174"/>
    </location>
</feature>
<evidence type="ECO:0000313" key="10">
    <source>
        <dbReference type="Proteomes" id="UP001208017"/>
    </source>
</evidence>
<protein>
    <submittedName>
        <fullName evidence="9">Type II secretion system F family protein</fullName>
    </submittedName>
</protein>
<dbReference type="Gene3D" id="1.20.81.30">
    <property type="entry name" value="Type II secretion system (T2SS), domain F"/>
    <property type="match status" value="2"/>
</dbReference>
<evidence type="ECO:0000313" key="9">
    <source>
        <dbReference type="EMBL" id="MCX7571426.1"/>
    </source>
</evidence>
<evidence type="ECO:0000256" key="4">
    <source>
        <dbReference type="ARBA" id="ARBA00022692"/>
    </source>
</evidence>
<dbReference type="EMBL" id="JAPMLT010000010">
    <property type="protein sequence ID" value="MCX7571426.1"/>
    <property type="molecule type" value="Genomic_DNA"/>
</dbReference>